<dbReference type="GO" id="GO:0016020">
    <property type="term" value="C:membrane"/>
    <property type="evidence" value="ECO:0007669"/>
    <property type="project" value="UniProtKB-SubCell"/>
</dbReference>
<dbReference type="InterPro" id="IPR020846">
    <property type="entry name" value="MFS_dom"/>
</dbReference>
<feature type="transmembrane region" description="Helical" evidence="5">
    <location>
        <begin position="26"/>
        <end position="45"/>
    </location>
</feature>
<dbReference type="SUPFAM" id="SSF103473">
    <property type="entry name" value="MFS general substrate transporter"/>
    <property type="match status" value="1"/>
</dbReference>
<protein>
    <submittedName>
        <fullName evidence="8">SLC46A3</fullName>
    </submittedName>
</protein>
<accession>A0A8S3Q3L6</accession>
<feature type="transmembrane region" description="Helical" evidence="5">
    <location>
        <begin position="150"/>
        <end position="176"/>
    </location>
</feature>
<comment type="caution">
    <text evidence="8">The sequence shown here is derived from an EMBL/GenBank/DDBJ whole genome shotgun (WGS) entry which is preliminary data.</text>
</comment>
<dbReference type="AlphaFoldDB" id="A0A8S3Q3L6"/>
<dbReference type="PROSITE" id="PS50850">
    <property type="entry name" value="MFS"/>
    <property type="match status" value="1"/>
</dbReference>
<reference evidence="8" key="1">
    <citation type="submission" date="2021-03" db="EMBL/GenBank/DDBJ databases">
        <authorList>
            <person name="Bekaert M."/>
        </authorList>
    </citation>
    <scope>NUCLEOTIDE SEQUENCE</scope>
</reference>
<dbReference type="InterPro" id="IPR036259">
    <property type="entry name" value="MFS_trans_sf"/>
</dbReference>
<feature type="domain" description="Major facilitator superfamily (MFS) profile" evidence="6">
    <location>
        <begin position="31"/>
        <end position="457"/>
    </location>
</feature>
<dbReference type="InterPro" id="IPR006629">
    <property type="entry name" value="LITAF"/>
</dbReference>
<evidence type="ECO:0000256" key="2">
    <source>
        <dbReference type="ARBA" id="ARBA00022692"/>
    </source>
</evidence>
<feature type="transmembrane region" description="Helical" evidence="5">
    <location>
        <begin position="368"/>
        <end position="388"/>
    </location>
</feature>
<name>A0A8S3Q3L6_MYTED</name>
<feature type="transmembrane region" description="Helical" evidence="5">
    <location>
        <begin position="400"/>
        <end position="423"/>
    </location>
</feature>
<gene>
    <name evidence="8" type="ORF">MEDL_4476</name>
</gene>
<feature type="domain" description="LITAF" evidence="7">
    <location>
        <begin position="507"/>
        <end position="594"/>
    </location>
</feature>
<dbReference type="OrthoDB" id="6104307at2759"/>
<feature type="transmembrane region" description="Helical" evidence="5">
    <location>
        <begin position="342"/>
        <end position="362"/>
    </location>
</feature>
<dbReference type="SMART" id="SM00714">
    <property type="entry name" value="LITAF"/>
    <property type="match status" value="1"/>
</dbReference>
<dbReference type="Pfam" id="PF10601">
    <property type="entry name" value="zf-LITAF-like"/>
    <property type="match status" value="1"/>
</dbReference>
<dbReference type="PANTHER" id="PTHR23507">
    <property type="entry name" value="ZGC:174356"/>
    <property type="match status" value="1"/>
</dbReference>
<evidence type="ECO:0000313" key="8">
    <source>
        <dbReference type="EMBL" id="CAG2189068.1"/>
    </source>
</evidence>
<feature type="transmembrane region" description="Helical" evidence="5">
    <location>
        <begin position="218"/>
        <end position="239"/>
    </location>
</feature>
<feature type="transmembrane region" description="Helical" evidence="5">
    <location>
        <begin position="188"/>
        <end position="212"/>
    </location>
</feature>
<dbReference type="Pfam" id="PF07690">
    <property type="entry name" value="MFS_1"/>
    <property type="match status" value="2"/>
</dbReference>
<dbReference type="Gene3D" id="1.20.1250.20">
    <property type="entry name" value="MFS general substrate transporter like domains"/>
    <property type="match status" value="2"/>
</dbReference>
<evidence type="ECO:0000313" key="9">
    <source>
        <dbReference type="Proteomes" id="UP000683360"/>
    </source>
</evidence>
<sequence length="595" mass="65409">MSDQIKNGIPKAESEDSEKRLTCRHYLMPLIIILMVFGNVVLGTAETQYGYYAVQRQKNITSVVSASRQSLCEVNTSSIRFKQQQEVQSITANWNAYCHLAQSIPVLLMSLMVGSWGDKIGRRAALIVPTFGLFFKAAFFAIAIKLEWNIYTFIIAFFVDGLCGMWITLVAASYSFAADLTKYGKSRLFGIIMIEITLGMGVTIGSVSSGYVIKFLGFFYGSVLIVGITCFIAILILSLPESVQTTEKLTSISQIEYLKKSVSFYTKKGPLRYKYIILAVVFALNVTPAIGRINVQSLYVLNSPFCWNAVLIGLFGALRSFVQMIVGVGLSRLVYKCMSKRAMIILGSISAIAYYMVTAVAVNDVMIFIAPAVGLFGAYPITIIRAMLSQFTPKDKQGAMFGSLAAIDAVCSLIGSVASNVLYGATVSIYTGLIWLVFGGFHLAGLLLFGLLLYKEAAEKKNVEDNTTEDVKLVYVVKLKFTRWSIIMEKQGNLPPPPQYSHGGQQSTVVITSPAMLGPQFREVPVRTQCPACQADIMTSTRYETGTLTWISIGALCLFGCWLGCCLIPLCVNPCKDVVHSCPNCKQMVGKYNRM</sequence>
<feature type="transmembrane region" description="Helical" evidence="5">
    <location>
        <begin position="307"/>
        <end position="330"/>
    </location>
</feature>
<comment type="subcellular location">
    <subcellularLocation>
        <location evidence="1">Membrane</location>
        <topology evidence="1">Multi-pass membrane protein</topology>
    </subcellularLocation>
</comment>
<keyword evidence="3 5" id="KW-1133">Transmembrane helix</keyword>
<feature type="transmembrane region" description="Helical" evidence="5">
    <location>
        <begin position="429"/>
        <end position="454"/>
    </location>
</feature>
<evidence type="ECO:0000256" key="4">
    <source>
        <dbReference type="ARBA" id="ARBA00023136"/>
    </source>
</evidence>
<dbReference type="GO" id="GO:0022857">
    <property type="term" value="F:transmembrane transporter activity"/>
    <property type="evidence" value="ECO:0007669"/>
    <property type="project" value="InterPro"/>
</dbReference>
<dbReference type="EMBL" id="CAJPWZ010000283">
    <property type="protein sequence ID" value="CAG2189068.1"/>
    <property type="molecule type" value="Genomic_DNA"/>
</dbReference>
<dbReference type="Proteomes" id="UP000683360">
    <property type="component" value="Unassembled WGS sequence"/>
</dbReference>
<dbReference type="PROSITE" id="PS51837">
    <property type="entry name" value="LITAF"/>
    <property type="match status" value="1"/>
</dbReference>
<evidence type="ECO:0000256" key="3">
    <source>
        <dbReference type="ARBA" id="ARBA00022989"/>
    </source>
</evidence>
<dbReference type="PANTHER" id="PTHR23507:SF1">
    <property type="entry name" value="FI18259P1-RELATED"/>
    <property type="match status" value="1"/>
</dbReference>
<feature type="transmembrane region" description="Helical" evidence="5">
    <location>
        <begin position="548"/>
        <end position="570"/>
    </location>
</feature>
<dbReference type="InterPro" id="IPR011701">
    <property type="entry name" value="MFS"/>
</dbReference>
<feature type="transmembrane region" description="Helical" evidence="5">
    <location>
        <begin position="94"/>
        <end position="113"/>
    </location>
</feature>
<evidence type="ECO:0000256" key="5">
    <source>
        <dbReference type="SAM" id="Phobius"/>
    </source>
</evidence>
<keyword evidence="2 5" id="KW-0812">Transmembrane</keyword>
<organism evidence="8 9">
    <name type="scientific">Mytilus edulis</name>
    <name type="common">Blue mussel</name>
    <dbReference type="NCBI Taxonomy" id="6550"/>
    <lineage>
        <taxon>Eukaryota</taxon>
        <taxon>Metazoa</taxon>
        <taxon>Spiralia</taxon>
        <taxon>Lophotrochozoa</taxon>
        <taxon>Mollusca</taxon>
        <taxon>Bivalvia</taxon>
        <taxon>Autobranchia</taxon>
        <taxon>Pteriomorphia</taxon>
        <taxon>Mytilida</taxon>
        <taxon>Mytiloidea</taxon>
        <taxon>Mytilidae</taxon>
        <taxon>Mytilinae</taxon>
        <taxon>Mytilus</taxon>
    </lineage>
</organism>
<feature type="transmembrane region" description="Helical" evidence="5">
    <location>
        <begin position="125"/>
        <end position="144"/>
    </location>
</feature>
<proteinExistence type="predicted"/>
<feature type="transmembrane region" description="Helical" evidence="5">
    <location>
        <begin position="275"/>
        <end position="295"/>
    </location>
</feature>
<evidence type="ECO:0000259" key="6">
    <source>
        <dbReference type="PROSITE" id="PS50850"/>
    </source>
</evidence>
<evidence type="ECO:0000259" key="7">
    <source>
        <dbReference type="PROSITE" id="PS51837"/>
    </source>
</evidence>
<evidence type="ECO:0000256" key="1">
    <source>
        <dbReference type="ARBA" id="ARBA00004141"/>
    </source>
</evidence>
<keyword evidence="4 5" id="KW-0472">Membrane</keyword>
<keyword evidence="9" id="KW-1185">Reference proteome</keyword>